<feature type="region of interest" description="Disordered" evidence="1">
    <location>
        <begin position="1012"/>
        <end position="1056"/>
    </location>
</feature>
<reference evidence="4" key="1">
    <citation type="submission" date="2020-11" db="EMBL/GenBank/DDBJ databases">
        <authorList>
            <person name="Tran Van P."/>
        </authorList>
    </citation>
    <scope>NUCLEOTIDE SEQUENCE</scope>
</reference>
<organism evidence="4">
    <name type="scientific">Medioppia subpectinata</name>
    <dbReference type="NCBI Taxonomy" id="1979941"/>
    <lineage>
        <taxon>Eukaryota</taxon>
        <taxon>Metazoa</taxon>
        <taxon>Ecdysozoa</taxon>
        <taxon>Arthropoda</taxon>
        <taxon>Chelicerata</taxon>
        <taxon>Arachnida</taxon>
        <taxon>Acari</taxon>
        <taxon>Acariformes</taxon>
        <taxon>Sarcoptiformes</taxon>
        <taxon>Oribatida</taxon>
        <taxon>Brachypylina</taxon>
        <taxon>Oppioidea</taxon>
        <taxon>Oppiidae</taxon>
        <taxon>Medioppia</taxon>
    </lineage>
</organism>
<dbReference type="InterPro" id="IPR058777">
    <property type="entry name" value="TXNDC11_thioredoxin"/>
</dbReference>
<dbReference type="Proteomes" id="UP000759131">
    <property type="component" value="Unassembled WGS sequence"/>
</dbReference>
<dbReference type="OrthoDB" id="1910803at2759"/>
<dbReference type="AlphaFoldDB" id="A0A7R9PWY8"/>
<dbReference type="InterPro" id="IPR013766">
    <property type="entry name" value="Thioredoxin_domain"/>
</dbReference>
<feature type="domain" description="Thioredoxin" evidence="3">
    <location>
        <begin position="737"/>
        <end position="883"/>
    </location>
</feature>
<accession>A0A7R9PWY8</accession>
<evidence type="ECO:0000256" key="2">
    <source>
        <dbReference type="SAM" id="Phobius"/>
    </source>
</evidence>
<dbReference type="Pfam" id="PF26234">
    <property type="entry name" value="TXNDC11_2nd"/>
    <property type="match status" value="1"/>
</dbReference>
<evidence type="ECO:0000256" key="1">
    <source>
        <dbReference type="SAM" id="MobiDB-lite"/>
    </source>
</evidence>
<dbReference type="PANTHER" id="PTHR46497:SF1">
    <property type="entry name" value="THIOREDOXIN DOMAIN-CONTAINING PROTEIN 11"/>
    <property type="match status" value="1"/>
</dbReference>
<keyword evidence="2" id="KW-1133">Transmembrane helix</keyword>
<name>A0A7R9PWY8_9ACAR</name>
<keyword evidence="2" id="KW-0812">Transmembrane</keyword>
<sequence>MNALNDRLPIDSGVNAKCNTYYCYSIDIECNDNNMANEMNANDISISVRVRPNKSYTNLTTGAAHVANHCGHTDITADHSTPATEHTTPHDPNHRNHCNHRNDEITRPALSSHVNTCAKFVMDLMGQKSKLAMVALVLAVIVTLLAAIHSGGLRTRKSPLPTKFFDEDLLPIVDYESGDLQQLSLRALQNDVSFVMYYAPWDSECIRVKKEFETVAKHYRHQIFFAAINCWFPDGQCRQHYNLRRYPVLLAHVRMAGEVEYKGPVMASYMIPFLDNLLDPVIPVQNEGDLLDLRAKHDAILIGYFDFNESPQPPGYKQFFSTAVKALASDPWRTVCYCVISSRRVAVKLSLAKPQRLTLFLWNTTEHFGTKSIKTATILSWVYSRVHQTQTLRWLTPSGIKSSALSDVITKNPTFVLFTPRSFVLGISPYFDVLREVVMDYYNCENSPLIRSVIHRSILRRHLLEEKLMELEEKCHEMAQPMAAITTANTSSAKRVVLDGDTCCHSQVVRWRPSSKASDKKCFCTACVHLSLAKCPANCQRFNCLATAARYLTDFDPNSANNTASYCNQIKFSFTPKYTSYYRIVTTCSGTHPTHNELGDKYFITGANAEDSQQSFDETVAKMVENSELQHCHRLNLGLKYSDLNFPDSADGQQQQHWRANFTGLSCRANRTLRFAAIDSILFPAFAENIGIDIFNETHATVGVIVDAANELVHVLTNDMSDAQTISKRSLVEFVKNFTSQSLPRFLKSTSSPATSGSCVAADSGGGAGRVICVPELNSDTFTRSVLDPSKDVVVMYYAQWCGFCSTIAHIYLEVARLFLDVKGVVFTRINGDANDLPWEYTVDRYPTIMFFPAKRKMDSVSFPANESITTSSLVQFVWTHSHPMVRLQASLQLCNRKCLLNNLHSSHRHWRQTLRALNHRQRELRLVREKWAEIRGRSGQKLTAKKSAQLSELKLAANRLVHTIRALRQNVVKISLLRTFILAKTRSFDQRLSRESIHEFLTHFNETTTGGVGRPVLAKRSAAKSGDKKAAPKATAAAKKSTKYSETKPTTKDEL</sequence>
<dbReference type="SUPFAM" id="SSF52833">
    <property type="entry name" value="Thioredoxin-like"/>
    <property type="match status" value="2"/>
</dbReference>
<dbReference type="EMBL" id="CAJPIZ010001922">
    <property type="protein sequence ID" value="CAG2104275.1"/>
    <property type="molecule type" value="Genomic_DNA"/>
</dbReference>
<evidence type="ECO:0000259" key="3">
    <source>
        <dbReference type="PROSITE" id="PS51352"/>
    </source>
</evidence>
<dbReference type="InterPro" id="IPR052792">
    <property type="entry name" value="Thioredoxin_dom-contain_11"/>
</dbReference>
<feature type="region of interest" description="Disordered" evidence="1">
    <location>
        <begin position="79"/>
        <end position="101"/>
    </location>
</feature>
<dbReference type="PROSITE" id="PS51352">
    <property type="entry name" value="THIOREDOXIN_2"/>
    <property type="match status" value="1"/>
</dbReference>
<feature type="compositionally biased region" description="Basic and acidic residues" evidence="1">
    <location>
        <begin position="87"/>
        <end position="101"/>
    </location>
</feature>
<evidence type="ECO:0000313" key="5">
    <source>
        <dbReference type="Proteomes" id="UP000759131"/>
    </source>
</evidence>
<gene>
    <name evidence="4" type="ORF">OSB1V03_LOCUS4295</name>
</gene>
<keyword evidence="2" id="KW-0472">Membrane</keyword>
<dbReference type="EMBL" id="OC856497">
    <property type="protein sequence ID" value="CAD7623845.1"/>
    <property type="molecule type" value="Genomic_DNA"/>
</dbReference>
<dbReference type="Gene3D" id="3.40.30.10">
    <property type="entry name" value="Glutaredoxin"/>
    <property type="match status" value="3"/>
</dbReference>
<dbReference type="InterPro" id="IPR036249">
    <property type="entry name" value="Thioredoxin-like_sf"/>
</dbReference>
<dbReference type="Pfam" id="PF00085">
    <property type="entry name" value="Thioredoxin"/>
    <property type="match status" value="1"/>
</dbReference>
<evidence type="ECO:0000313" key="4">
    <source>
        <dbReference type="EMBL" id="CAD7623845.1"/>
    </source>
</evidence>
<feature type="compositionally biased region" description="Basic and acidic residues" evidence="1">
    <location>
        <begin position="1044"/>
        <end position="1056"/>
    </location>
</feature>
<protein>
    <recommendedName>
        <fullName evidence="3">Thioredoxin domain-containing protein</fullName>
    </recommendedName>
</protein>
<feature type="transmembrane region" description="Helical" evidence="2">
    <location>
        <begin position="131"/>
        <end position="153"/>
    </location>
</feature>
<dbReference type="PANTHER" id="PTHR46497">
    <property type="entry name" value="THIOREDOXIN DOMAIN-CONTAINING PROTEIN 11"/>
    <property type="match status" value="1"/>
</dbReference>
<dbReference type="CDD" id="cd02995">
    <property type="entry name" value="PDI_a_PDI_a'_C"/>
    <property type="match status" value="1"/>
</dbReference>
<proteinExistence type="predicted"/>
<keyword evidence="5" id="KW-1185">Reference proteome</keyword>